<evidence type="ECO:0000313" key="3">
    <source>
        <dbReference type="Proteomes" id="UP000623958"/>
    </source>
</evidence>
<organism evidence="2 3">
    <name type="scientific">Xanthomonas boreopolis</name>
    <dbReference type="NCBI Taxonomy" id="86183"/>
    <lineage>
        <taxon>Bacteria</taxon>
        <taxon>Pseudomonadati</taxon>
        <taxon>Pseudomonadota</taxon>
        <taxon>Gammaproteobacteria</taxon>
        <taxon>Lysobacterales</taxon>
        <taxon>Lysobacteraceae</taxon>
        <taxon>Xanthomonas</taxon>
    </lineage>
</organism>
<evidence type="ECO:0000256" key="1">
    <source>
        <dbReference type="SAM" id="SignalP"/>
    </source>
</evidence>
<name>A0A919F865_9XANT</name>
<reference evidence="2" key="2">
    <citation type="submission" date="2020-09" db="EMBL/GenBank/DDBJ databases">
        <authorList>
            <person name="Sun Q."/>
            <person name="Ohkuma M."/>
        </authorList>
    </citation>
    <scope>NUCLEOTIDE SEQUENCE</scope>
    <source>
        <strain evidence="2">JCM 13306</strain>
    </source>
</reference>
<dbReference type="AlphaFoldDB" id="A0A919F865"/>
<gene>
    <name evidence="2" type="ORF">GCM10009090_20870</name>
</gene>
<feature type="signal peptide" evidence="1">
    <location>
        <begin position="1"/>
        <end position="25"/>
    </location>
</feature>
<dbReference type="EMBL" id="BNBA01000014">
    <property type="protein sequence ID" value="GHH54294.1"/>
    <property type="molecule type" value="Genomic_DNA"/>
</dbReference>
<evidence type="ECO:0000313" key="2">
    <source>
        <dbReference type="EMBL" id="GHH54294.1"/>
    </source>
</evidence>
<protein>
    <submittedName>
        <fullName evidence="2">Uncharacterized protein</fullName>
    </submittedName>
</protein>
<comment type="caution">
    <text evidence="2">The sequence shown here is derived from an EMBL/GenBank/DDBJ whole genome shotgun (WGS) entry which is preliminary data.</text>
</comment>
<keyword evidence="1" id="KW-0732">Signal</keyword>
<dbReference type="RefSeq" id="WP_140725014.1">
    <property type="nucleotide sequence ID" value="NZ_BNBA01000014.1"/>
</dbReference>
<sequence length="151" mass="15782">MNTKSLSAAIAFAAGSVLASMTAHATPITTLDTVQVRPSAEQIAQREHERTSPIPTLAAVQVRPSAEQVAEYEAGLRVVTLAAVEVRPSAEQRAELLASRESGETASNALTAEASAAVAELVGQVIVNLPKPRLLPSPLDLRALVGSFAQY</sequence>
<keyword evidence="3" id="KW-1185">Reference proteome</keyword>
<reference evidence="2" key="1">
    <citation type="journal article" date="2014" name="Int. J. Syst. Evol. Microbiol.">
        <title>Complete genome sequence of Corynebacterium casei LMG S-19264T (=DSM 44701T), isolated from a smear-ripened cheese.</title>
        <authorList>
            <consortium name="US DOE Joint Genome Institute (JGI-PGF)"/>
            <person name="Walter F."/>
            <person name="Albersmeier A."/>
            <person name="Kalinowski J."/>
            <person name="Ruckert C."/>
        </authorList>
    </citation>
    <scope>NUCLEOTIDE SEQUENCE</scope>
    <source>
        <strain evidence="2">JCM 13306</strain>
    </source>
</reference>
<accession>A0A919F865</accession>
<proteinExistence type="predicted"/>
<dbReference type="Proteomes" id="UP000623958">
    <property type="component" value="Unassembled WGS sequence"/>
</dbReference>
<feature type="chain" id="PRO_5036769580" evidence="1">
    <location>
        <begin position="26"/>
        <end position="151"/>
    </location>
</feature>